<proteinExistence type="predicted"/>
<dbReference type="AlphaFoldDB" id="A0A699UEQ4"/>
<protein>
    <submittedName>
        <fullName evidence="2">Uncharacterized protein</fullName>
    </submittedName>
</protein>
<sequence length="169" mass="19177">MKVKKLEKTVKTSQARRRAKLVVSDDEEDLEDPFKQGRKIDEINQDSDISLIQHDVEIQERYDQDIEFNLGFDVVNEVSTSEKEVSTAELVSTAGAVVTTASVDVSPASPTRRISTADDITMAETLVYTRRNAAKDKVMGLQEELDEEERQRMAKVHEAAQSFIEEEWE</sequence>
<evidence type="ECO:0000256" key="1">
    <source>
        <dbReference type="SAM" id="Coils"/>
    </source>
</evidence>
<accession>A0A699UEQ4</accession>
<keyword evidence="1" id="KW-0175">Coiled coil</keyword>
<organism evidence="2">
    <name type="scientific">Tanacetum cinerariifolium</name>
    <name type="common">Dalmatian daisy</name>
    <name type="synonym">Chrysanthemum cinerariifolium</name>
    <dbReference type="NCBI Taxonomy" id="118510"/>
    <lineage>
        <taxon>Eukaryota</taxon>
        <taxon>Viridiplantae</taxon>
        <taxon>Streptophyta</taxon>
        <taxon>Embryophyta</taxon>
        <taxon>Tracheophyta</taxon>
        <taxon>Spermatophyta</taxon>
        <taxon>Magnoliopsida</taxon>
        <taxon>eudicotyledons</taxon>
        <taxon>Gunneridae</taxon>
        <taxon>Pentapetalae</taxon>
        <taxon>asterids</taxon>
        <taxon>campanulids</taxon>
        <taxon>Asterales</taxon>
        <taxon>Asteraceae</taxon>
        <taxon>Asteroideae</taxon>
        <taxon>Anthemideae</taxon>
        <taxon>Anthemidinae</taxon>
        <taxon>Tanacetum</taxon>
    </lineage>
</organism>
<name>A0A699UEQ4_TANCI</name>
<gene>
    <name evidence="2" type="ORF">Tci_890143</name>
</gene>
<feature type="coiled-coil region" evidence="1">
    <location>
        <begin position="131"/>
        <end position="158"/>
    </location>
</feature>
<evidence type="ECO:0000313" key="2">
    <source>
        <dbReference type="EMBL" id="GFD18174.1"/>
    </source>
</evidence>
<feature type="non-terminal residue" evidence="2">
    <location>
        <position position="169"/>
    </location>
</feature>
<comment type="caution">
    <text evidence="2">The sequence shown here is derived from an EMBL/GenBank/DDBJ whole genome shotgun (WGS) entry which is preliminary data.</text>
</comment>
<dbReference type="EMBL" id="BKCJ011305698">
    <property type="protein sequence ID" value="GFD18174.1"/>
    <property type="molecule type" value="Genomic_DNA"/>
</dbReference>
<reference evidence="2" key="1">
    <citation type="journal article" date="2019" name="Sci. Rep.">
        <title>Draft genome of Tanacetum cinerariifolium, the natural source of mosquito coil.</title>
        <authorList>
            <person name="Yamashiro T."/>
            <person name="Shiraishi A."/>
            <person name="Satake H."/>
            <person name="Nakayama K."/>
        </authorList>
    </citation>
    <scope>NUCLEOTIDE SEQUENCE</scope>
</reference>